<evidence type="ECO:0000313" key="2">
    <source>
        <dbReference type="EMBL" id="KAJ8412994.1"/>
    </source>
</evidence>
<gene>
    <name evidence="2" type="ORF">AAFF_G00105760</name>
</gene>
<reference evidence="2" key="1">
    <citation type="journal article" date="2023" name="Science">
        <title>Genome structures resolve the early diversification of teleost fishes.</title>
        <authorList>
            <person name="Parey E."/>
            <person name="Louis A."/>
            <person name="Montfort J."/>
            <person name="Bouchez O."/>
            <person name="Roques C."/>
            <person name="Iampietro C."/>
            <person name="Lluch J."/>
            <person name="Castinel A."/>
            <person name="Donnadieu C."/>
            <person name="Desvignes T."/>
            <person name="Floi Bucao C."/>
            <person name="Jouanno E."/>
            <person name="Wen M."/>
            <person name="Mejri S."/>
            <person name="Dirks R."/>
            <person name="Jansen H."/>
            <person name="Henkel C."/>
            <person name="Chen W.J."/>
            <person name="Zahm M."/>
            <person name="Cabau C."/>
            <person name="Klopp C."/>
            <person name="Thompson A.W."/>
            <person name="Robinson-Rechavi M."/>
            <person name="Braasch I."/>
            <person name="Lecointre G."/>
            <person name="Bobe J."/>
            <person name="Postlethwait J.H."/>
            <person name="Berthelot C."/>
            <person name="Roest Crollius H."/>
            <person name="Guiguen Y."/>
        </authorList>
    </citation>
    <scope>NUCLEOTIDE SEQUENCE</scope>
    <source>
        <strain evidence="2">NC1722</strain>
    </source>
</reference>
<proteinExistence type="predicted"/>
<name>A0AAD7WYM0_9TELE</name>
<keyword evidence="3" id="KW-1185">Reference proteome</keyword>
<protein>
    <submittedName>
        <fullName evidence="2">Uncharacterized protein</fullName>
    </submittedName>
</protein>
<feature type="region of interest" description="Disordered" evidence="1">
    <location>
        <begin position="84"/>
        <end position="108"/>
    </location>
</feature>
<accession>A0AAD7WYM0</accession>
<sequence>MGHFASPGYFLVTTGDQMKSEAEHGLSVLGGPVGDRDRGSSVGRLSCNQSTLRYLIWAVITHEWAGRRYLISTGLSVSTLDFGAPSTSVRNRRKERNDMSQSPECSLRRPERAFKIRPSALLVHTVGTWDTVTRGLGLSWRAVGGICAPEGRCLARRSMWCDLTEGKREADLPWGGRPCEYLNQAGASTGALEGLVTEANRSFQRQSGGRNCSAFRSPLQMRTNRILKSDSHF</sequence>
<dbReference type="AlphaFoldDB" id="A0AAD7WYM0"/>
<evidence type="ECO:0000256" key="1">
    <source>
        <dbReference type="SAM" id="MobiDB-lite"/>
    </source>
</evidence>
<dbReference type="Proteomes" id="UP001221898">
    <property type="component" value="Unassembled WGS sequence"/>
</dbReference>
<evidence type="ECO:0000313" key="3">
    <source>
        <dbReference type="Proteomes" id="UP001221898"/>
    </source>
</evidence>
<dbReference type="EMBL" id="JAINUG010000017">
    <property type="protein sequence ID" value="KAJ8412994.1"/>
    <property type="molecule type" value="Genomic_DNA"/>
</dbReference>
<organism evidence="2 3">
    <name type="scientific">Aldrovandia affinis</name>
    <dbReference type="NCBI Taxonomy" id="143900"/>
    <lineage>
        <taxon>Eukaryota</taxon>
        <taxon>Metazoa</taxon>
        <taxon>Chordata</taxon>
        <taxon>Craniata</taxon>
        <taxon>Vertebrata</taxon>
        <taxon>Euteleostomi</taxon>
        <taxon>Actinopterygii</taxon>
        <taxon>Neopterygii</taxon>
        <taxon>Teleostei</taxon>
        <taxon>Notacanthiformes</taxon>
        <taxon>Halosauridae</taxon>
        <taxon>Aldrovandia</taxon>
    </lineage>
</organism>
<comment type="caution">
    <text evidence="2">The sequence shown here is derived from an EMBL/GenBank/DDBJ whole genome shotgun (WGS) entry which is preliminary data.</text>
</comment>